<organism evidence="5 6">
    <name type="scientific">Candidatus Methylacidiphilum fumarolicum</name>
    <dbReference type="NCBI Taxonomy" id="591154"/>
    <lineage>
        <taxon>Bacteria</taxon>
        <taxon>Pseudomonadati</taxon>
        <taxon>Verrucomicrobiota</taxon>
        <taxon>Methylacidiphilae</taxon>
        <taxon>Methylacidiphilales</taxon>
        <taxon>Methylacidiphilaceae</taxon>
        <taxon>Methylacidiphilum (ex Ratnadevi et al. 2023)</taxon>
    </lineage>
</organism>
<gene>
    <name evidence="5" type="ORF">MFUM_0202</name>
</gene>
<dbReference type="PANTHER" id="PTHR30408">
    <property type="entry name" value="TYPE-1 RESTRICTION ENZYME ECOKI SPECIFICITY PROTEIN"/>
    <property type="match status" value="1"/>
</dbReference>
<dbReference type="InterPro" id="IPR000055">
    <property type="entry name" value="Restrct_endonuc_typeI_TRD"/>
</dbReference>
<dbReference type="EC" id="3.1.21.3" evidence="5"/>
<comment type="similarity">
    <text evidence="1">Belongs to the type-I restriction system S methylase family.</text>
</comment>
<dbReference type="CDD" id="cd17260">
    <property type="entry name" value="RMtype1_S_EcoEI-TRD1-CR1_like"/>
    <property type="match status" value="1"/>
</dbReference>
<proteinExistence type="inferred from homology"/>
<protein>
    <submittedName>
        <fullName evidence="5">Type I restriction-modification system, specificity subunit S</fullName>
        <ecNumber evidence="5">3.1.21.3</ecNumber>
    </submittedName>
</protein>
<dbReference type="CDD" id="cd17273">
    <property type="entry name" value="RMtype1_S_EcoJA69PI-TRD1-CR1_like"/>
    <property type="match status" value="1"/>
</dbReference>
<keyword evidence="6" id="KW-1185">Reference proteome</keyword>
<dbReference type="Proteomes" id="UP001161497">
    <property type="component" value="Chromosome"/>
</dbReference>
<evidence type="ECO:0000313" key="5">
    <source>
        <dbReference type="EMBL" id="CAI9084605.1"/>
    </source>
</evidence>
<dbReference type="RefSeq" id="WP_009058164.1">
    <property type="nucleotide sequence ID" value="NZ_JAHXRZ010000003.1"/>
</dbReference>
<dbReference type="Pfam" id="PF01420">
    <property type="entry name" value="Methylase_S"/>
    <property type="match status" value="1"/>
</dbReference>
<evidence type="ECO:0000256" key="3">
    <source>
        <dbReference type="ARBA" id="ARBA00023125"/>
    </source>
</evidence>
<keyword evidence="2" id="KW-0680">Restriction system</keyword>
<evidence type="ECO:0000256" key="2">
    <source>
        <dbReference type="ARBA" id="ARBA00022747"/>
    </source>
</evidence>
<dbReference type="Gene3D" id="3.90.220.20">
    <property type="entry name" value="DNA methylase specificity domains"/>
    <property type="match status" value="2"/>
</dbReference>
<reference evidence="5" key="1">
    <citation type="submission" date="2023-03" db="EMBL/GenBank/DDBJ databases">
        <authorList>
            <person name="Cremers G."/>
            <person name="Picone N."/>
        </authorList>
    </citation>
    <scope>NUCLEOTIDE SEQUENCE</scope>
    <source>
        <strain evidence="5">Sample_alias</strain>
    </source>
</reference>
<dbReference type="GO" id="GO:0009035">
    <property type="term" value="F:type I site-specific deoxyribonuclease activity"/>
    <property type="evidence" value="ECO:0007669"/>
    <property type="project" value="UniProtKB-EC"/>
</dbReference>
<accession>A0ABM9IAC6</accession>
<feature type="domain" description="Type I restriction modification DNA specificity" evidence="4">
    <location>
        <begin position="3"/>
        <end position="180"/>
    </location>
</feature>
<dbReference type="InterPro" id="IPR044946">
    <property type="entry name" value="Restrct_endonuc_typeI_TRD_sf"/>
</dbReference>
<dbReference type="PANTHER" id="PTHR30408:SF13">
    <property type="entry name" value="TYPE I RESTRICTION ENZYME HINDI SPECIFICITY SUBUNIT"/>
    <property type="match status" value="1"/>
</dbReference>
<dbReference type="EMBL" id="OX458932">
    <property type="protein sequence ID" value="CAI9084605.1"/>
    <property type="molecule type" value="Genomic_DNA"/>
</dbReference>
<keyword evidence="3" id="KW-0238">DNA-binding</keyword>
<name>A0ABM9IAC6_9BACT</name>
<dbReference type="SUPFAM" id="SSF116734">
    <property type="entry name" value="DNA methylase specificity domain"/>
    <property type="match status" value="2"/>
</dbReference>
<dbReference type="InterPro" id="IPR052021">
    <property type="entry name" value="Type-I_RS_S_subunit"/>
</dbReference>
<evidence type="ECO:0000256" key="1">
    <source>
        <dbReference type="ARBA" id="ARBA00010923"/>
    </source>
</evidence>
<sequence length="434" mass="48339">MVSEWREYRIGEIAEIVGGSTPSTADPSNFNGEIPWLTPKDLSGPHERYVSRGERNLSRKGLESCSAQQLPVGTVLLTSRAPIGYVAIAKTPLATNQGFRNLIPKPGFDSDFLYYWLRAHDEELQRHASGSTFQELTGSALAQIRIRLPLLAEQRAIAHILGTLDDKIELNRRMNETLEEMARAIFKDWFVDFGPTRAKMEGRAPYLSSDIWSLFPDRLVDSELGEIPEGWKIVPLASLIEVNPPEQLKRGMPAPYLNMASIPTTGPNPEPYVVREFSGSGVRFRNGDALLARITPCLENGKSAFVQNLPEDQVGWGSTEFIVLRSRPPLPKAVAYLIARDPAFRANAIRSMTGTSGRQRVSSDAIAAYPLPQPESDTLWSHLNNLIAPMFERIAANGRENQTLVATRDLLLPKLISGELRVKDAERFLRERGL</sequence>
<evidence type="ECO:0000259" key="4">
    <source>
        <dbReference type="Pfam" id="PF01420"/>
    </source>
</evidence>
<evidence type="ECO:0000313" key="6">
    <source>
        <dbReference type="Proteomes" id="UP001161497"/>
    </source>
</evidence>
<keyword evidence="5" id="KW-0378">Hydrolase</keyword>